<name>A0AAV7MPS6_PLEWA</name>
<keyword evidence="2" id="KW-1185">Reference proteome</keyword>
<organism evidence="1 2">
    <name type="scientific">Pleurodeles waltl</name>
    <name type="common">Iberian ribbed newt</name>
    <dbReference type="NCBI Taxonomy" id="8319"/>
    <lineage>
        <taxon>Eukaryota</taxon>
        <taxon>Metazoa</taxon>
        <taxon>Chordata</taxon>
        <taxon>Craniata</taxon>
        <taxon>Vertebrata</taxon>
        <taxon>Euteleostomi</taxon>
        <taxon>Amphibia</taxon>
        <taxon>Batrachia</taxon>
        <taxon>Caudata</taxon>
        <taxon>Salamandroidea</taxon>
        <taxon>Salamandridae</taxon>
        <taxon>Pleurodelinae</taxon>
        <taxon>Pleurodeles</taxon>
    </lineage>
</organism>
<protein>
    <submittedName>
        <fullName evidence="1">Uncharacterized protein</fullName>
    </submittedName>
</protein>
<evidence type="ECO:0000313" key="2">
    <source>
        <dbReference type="Proteomes" id="UP001066276"/>
    </source>
</evidence>
<evidence type="ECO:0000313" key="1">
    <source>
        <dbReference type="EMBL" id="KAJ1105371.1"/>
    </source>
</evidence>
<comment type="caution">
    <text evidence="1">The sequence shown here is derived from an EMBL/GenBank/DDBJ whole genome shotgun (WGS) entry which is preliminary data.</text>
</comment>
<sequence>MPGREVVSWSRNIPELVAIEDRKEQEDGEPGITETAVRTSLFTFINDVFYETYYGPAELWYSSVAMTGTTT</sequence>
<proteinExistence type="predicted"/>
<reference evidence="1" key="1">
    <citation type="journal article" date="2022" name="bioRxiv">
        <title>Sequencing and chromosome-scale assembly of the giantPleurodeles waltlgenome.</title>
        <authorList>
            <person name="Brown T."/>
            <person name="Elewa A."/>
            <person name="Iarovenko S."/>
            <person name="Subramanian E."/>
            <person name="Araus A.J."/>
            <person name="Petzold A."/>
            <person name="Susuki M."/>
            <person name="Suzuki K.-i.T."/>
            <person name="Hayashi T."/>
            <person name="Toyoda A."/>
            <person name="Oliveira C."/>
            <person name="Osipova E."/>
            <person name="Leigh N.D."/>
            <person name="Simon A."/>
            <person name="Yun M.H."/>
        </authorList>
    </citation>
    <scope>NUCLEOTIDE SEQUENCE</scope>
    <source>
        <strain evidence="1">20211129_DDA</strain>
        <tissue evidence="1">Liver</tissue>
    </source>
</reference>
<accession>A0AAV7MPS6</accession>
<dbReference type="AlphaFoldDB" id="A0AAV7MPS6"/>
<dbReference type="Proteomes" id="UP001066276">
    <property type="component" value="Chromosome 9"/>
</dbReference>
<dbReference type="EMBL" id="JANPWB010000013">
    <property type="protein sequence ID" value="KAJ1105371.1"/>
    <property type="molecule type" value="Genomic_DNA"/>
</dbReference>
<gene>
    <name evidence="1" type="ORF">NDU88_002778</name>
</gene>